<comment type="function">
    <text evidence="5">Catalyzes the reversible hydration of carbon dioxide to form bicarbonate.</text>
</comment>
<evidence type="ECO:0000256" key="3">
    <source>
        <dbReference type="ARBA" id="ARBA00022833"/>
    </source>
</evidence>
<dbReference type="PANTHER" id="PTHR11002:SF79">
    <property type="entry name" value="CARBONIC ANHYDRASE 2"/>
    <property type="match status" value="1"/>
</dbReference>
<dbReference type="EMBL" id="BAAAYN010000048">
    <property type="protein sequence ID" value="GAA3395481.1"/>
    <property type="molecule type" value="Genomic_DNA"/>
</dbReference>
<gene>
    <name evidence="9" type="primary">canB</name>
    <name evidence="9" type="ORF">GCM10020369_68770</name>
</gene>
<comment type="catalytic activity">
    <reaction evidence="6 7">
        <text>hydrogencarbonate + H(+) = CO2 + H2O</text>
        <dbReference type="Rhea" id="RHEA:10748"/>
        <dbReference type="ChEBI" id="CHEBI:15377"/>
        <dbReference type="ChEBI" id="CHEBI:15378"/>
        <dbReference type="ChEBI" id="CHEBI:16526"/>
        <dbReference type="ChEBI" id="CHEBI:17544"/>
        <dbReference type="EC" id="4.2.1.1"/>
    </reaction>
</comment>
<comment type="function">
    <text evidence="7">Reversible hydration of carbon dioxide.</text>
</comment>
<dbReference type="Proteomes" id="UP001501676">
    <property type="component" value="Unassembled WGS sequence"/>
</dbReference>
<evidence type="ECO:0000256" key="6">
    <source>
        <dbReference type="ARBA" id="ARBA00048348"/>
    </source>
</evidence>
<dbReference type="EC" id="4.2.1.1" evidence="2 7"/>
<evidence type="ECO:0000313" key="10">
    <source>
        <dbReference type="Proteomes" id="UP001501676"/>
    </source>
</evidence>
<dbReference type="Pfam" id="PF00484">
    <property type="entry name" value="Pro_CA"/>
    <property type="match status" value="1"/>
</dbReference>
<dbReference type="CDD" id="cd03378">
    <property type="entry name" value="beta_CA_cladeC"/>
    <property type="match status" value="1"/>
</dbReference>
<comment type="similarity">
    <text evidence="1 7">Belongs to the beta-class carbonic anhydrase family.</text>
</comment>
<dbReference type="PROSITE" id="PS00705">
    <property type="entry name" value="PROK_CO2_ANHYDRASE_2"/>
    <property type="match status" value="1"/>
</dbReference>
<dbReference type="Gene3D" id="3.40.1050.10">
    <property type="entry name" value="Carbonic anhydrase"/>
    <property type="match status" value="1"/>
</dbReference>
<dbReference type="InterPro" id="IPR015892">
    <property type="entry name" value="Carbonic_anhydrase_CS"/>
</dbReference>
<evidence type="ECO:0000256" key="2">
    <source>
        <dbReference type="ARBA" id="ARBA00012925"/>
    </source>
</evidence>
<dbReference type="PROSITE" id="PS00704">
    <property type="entry name" value="PROK_CO2_ANHYDRASE_1"/>
    <property type="match status" value="1"/>
</dbReference>
<dbReference type="SUPFAM" id="SSF53056">
    <property type="entry name" value="beta-carbonic anhydrase, cab"/>
    <property type="match status" value="1"/>
</dbReference>
<dbReference type="PANTHER" id="PTHR11002">
    <property type="entry name" value="CARBONIC ANHYDRASE"/>
    <property type="match status" value="1"/>
</dbReference>
<evidence type="ECO:0000256" key="4">
    <source>
        <dbReference type="ARBA" id="ARBA00023239"/>
    </source>
</evidence>
<evidence type="ECO:0000256" key="7">
    <source>
        <dbReference type="RuleBase" id="RU003956"/>
    </source>
</evidence>
<dbReference type="RefSeq" id="WP_345732433.1">
    <property type="nucleotide sequence ID" value="NZ_BAAAYN010000048.1"/>
</dbReference>
<comment type="caution">
    <text evidence="9">The sequence shown here is derived from an EMBL/GenBank/DDBJ whole genome shotgun (WGS) entry which is preliminary data.</text>
</comment>
<sequence length="214" mass="22533">MPDPTPLPVAPEQRPSRPTPDEAYALMVAGNARFAAGTPARPNQDDVRRAQIVAGQEPFAAVLGCADSRVPAEIVFDQGLGDLFVCRTAGPIVDFAVLGSIEFAITQLHVPLVVVMGHESCGALKAAAETASGKLEPGGSVRDLVERVLPITLQAQREGGTKEEQLSRAIAYNVTRVIKLLIERSPAIADAVADGSVKLVGAVYELDGGRARFL</sequence>
<evidence type="ECO:0000313" key="9">
    <source>
        <dbReference type="EMBL" id="GAA3395481.1"/>
    </source>
</evidence>
<evidence type="ECO:0000256" key="1">
    <source>
        <dbReference type="ARBA" id="ARBA00006217"/>
    </source>
</evidence>
<dbReference type="InterPro" id="IPR036874">
    <property type="entry name" value="Carbonic_anhydrase_sf"/>
</dbReference>
<name>A0ABP6T7V6_9ACTN</name>
<protein>
    <recommendedName>
        <fullName evidence="2 7">Carbonic anhydrase</fullName>
        <ecNumber evidence="2 7">4.2.1.1</ecNumber>
    </recommendedName>
    <alternativeName>
        <fullName evidence="7">Carbonate dehydratase</fullName>
    </alternativeName>
</protein>
<dbReference type="InterPro" id="IPR001765">
    <property type="entry name" value="Carbonic_anhydrase"/>
</dbReference>
<feature type="region of interest" description="Disordered" evidence="8">
    <location>
        <begin position="1"/>
        <end position="20"/>
    </location>
</feature>
<dbReference type="SMART" id="SM00947">
    <property type="entry name" value="Pro_CA"/>
    <property type="match status" value="1"/>
</dbReference>
<proteinExistence type="inferred from homology"/>
<organism evidence="9 10">
    <name type="scientific">Cryptosporangium minutisporangium</name>
    <dbReference type="NCBI Taxonomy" id="113569"/>
    <lineage>
        <taxon>Bacteria</taxon>
        <taxon>Bacillati</taxon>
        <taxon>Actinomycetota</taxon>
        <taxon>Actinomycetes</taxon>
        <taxon>Cryptosporangiales</taxon>
        <taxon>Cryptosporangiaceae</taxon>
        <taxon>Cryptosporangium</taxon>
    </lineage>
</organism>
<evidence type="ECO:0000256" key="8">
    <source>
        <dbReference type="SAM" id="MobiDB-lite"/>
    </source>
</evidence>
<keyword evidence="4 7" id="KW-0456">Lyase</keyword>
<keyword evidence="3 7" id="KW-0862">Zinc</keyword>
<accession>A0ABP6T7V6</accession>
<reference evidence="10" key="1">
    <citation type="journal article" date="2019" name="Int. J. Syst. Evol. Microbiol.">
        <title>The Global Catalogue of Microorganisms (GCM) 10K type strain sequencing project: providing services to taxonomists for standard genome sequencing and annotation.</title>
        <authorList>
            <consortium name="The Broad Institute Genomics Platform"/>
            <consortium name="The Broad Institute Genome Sequencing Center for Infectious Disease"/>
            <person name="Wu L."/>
            <person name="Ma J."/>
        </authorList>
    </citation>
    <scope>NUCLEOTIDE SEQUENCE [LARGE SCALE GENOMIC DNA]</scope>
    <source>
        <strain evidence="10">JCM 9458</strain>
    </source>
</reference>
<evidence type="ECO:0000256" key="5">
    <source>
        <dbReference type="ARBA" id="ARBA00024993"/>
    </source>
</evidence>
<keyword evidence="10" id="KW-1185">Reference proteome</keyword>